<evidence type="ECO:0000313" key="2">
    <source>
        <dbReference type="Proteomes" id="UP001254257"/>
    </source>
</evidence>
<dbReference type="RefSeq" id="WP_316020452.1">
    <property type="nucleotide sequence ID" value="NZ_JAWDID010000046.1"/>
</dbReference>
<gene>
    <name evidence="1" type="ORF">RKE40_22550</name>
</gene>
<evidence type="ECO:0000313" key="1">
    <source>
        <dbReference type="EMBL" id="MDU0342688.1"/>
    </source>
</evidence>
<accession>A0ABU3SD28</accession>
<name>A0ABU3SD28_9HYPH</name>
<protein>
    <recommendedName>
        <fullName evidence="3">Flp pilus assembly protein TadG</fullName>
    </recommendedName>
</protein>
<dbReference type="EMBL" id="JAWDID010000046">
    <property type="protein sequence ID" value="MDU0342688.1"/>
    <property type="molecule type" value="Genomic_DNA"/>
</dbReference>
<sequence>MMKPVARLFRNAKRRSLVRDERGVAAVEFALISAAMFAMLSAAVDATQAVTIRRDLNRLTAEIAQVLAACPNEVCVDTTILSIMDRRANIAPQLGTIQLGMVRFNEKNNQIDGNSLGGNMTYLPADMNARALALLNDGDSGVGVLATYTHQPIILRLADDWGFTTMNFRSSAVTVRLRKS</sequence>
<dbReference type="Proteomes" id="UP001254257">
    <property type="component" value="Unassembled WGS sequence"/>
</dbReference>
<comment type="caution">
    <text evidence="1">The sequence shown here is derived from an EMBL/GenBank/DDBJ whole genome shotgun (WGS) entry which is preliminary data.</text>
</comment>
<evidence type="ECO:0008006" key="3">
    <source>
        <dbReference type="Google" id="ProtNLM"/>
    </source>
</evidence>
<keyword evidence="2" id="KW-1185">Reference proteome</keyword>
<reference evidence="1 2" key="1">
    <citation type="submission" date="2023-09" db="EMBL/GenBank/DDBJ databases">
        <title>Whole genome shotgun sequencing (WGS) of Bosea sp. ZW T0_25, isolated from stored onions (Allium cepa).</title>
        <authorList>
            <person name="Stoll D.A."/>
            <person name="Huch M."/>
        </authorList>
    </citation>
    <scope>NUCLEOTIDE SEQUENCE [LARGE SCALE GENOMIC DNA]</scope>
    <source>
        <strain evidence="1 2">ZW T0_25</strain>
    </source>
</reference>
<proteinExistence type="predicted"/>
<organism evidence="1 2">
    <name type="scientific">Bosea rubneri</name>
    <dbReference type="NCBI Taxonomy" id="3075434"/>
    <lineage>
        <taxon>Bacteria</taxon>
        <taxon>Pseudomonadati</taxon>
        <taxon>Pseudomonadota</taxon>
        <taxon>Alphaproteobacteria</taxon>
        <taxon>Hyphomicrobiales</taxon>
        <taxon>Boseaceae</taxon>
        <taxon>Bosea</taxon>
    </lineage>
</organism>